<protein>
    <submittedName>
        <fullName evidence="5">Oidioi.mRNA.OKI2018_I69.PAR.g11723.t1.cds</fullName>
    </submittedName>
</protein>
<organism evidence="5 6">
    <name type="scientific">Oikopleura dioica</name>
    <name type="common">Tunicate</name>
    <dbReference type="NCBI Taxonomy" id="34765"/>
    <lineage>
        <taxon>Eukaryota</taxon>
        <taxon>Metazoa</taxon>
        <taxon>Chordata</taxon>
        <taxon>Tunicata</taxon>
        <taxon>Appendicularia</taxon>
        <taxon>Copelata</taxon>
        <taxon>Oikopleuridae</taxon>
        <taxon>Oikopleura</taxon>
    </lineage>
</organism>
<evidence type="ECO:0000256" key="2">
    <source>
        <dbReference type="ARBA" id="ARBA00023054"/>
    </source>
</evidence>
<dbReference type="Pfam" id="PF07647">
    <property type="entry name" value="SAM_2"/>
    <property type="match status" value="1"/>
</dbReference>
<keyword evidence="1" id="KW-0677">Repeat</keyword>
<dbReference type="InterPro" id="IPR001660">
    <property type="entry name" value="SAM"/>
</dbReference>
<dbReference type="InterPro" id="IPR029515">
    <property type="entry name" value="Liprin"/>
</dbReference>
<dbReference type="PANTHER" id="PTHR12587">
    <property type="entry name" value="LAR INTERACTING PROTEIN LIP -RELATED PROTEIN"/>
    <property type="match status" value="1"/>
</dbReference>
<evidence type="ECO:0000313" key="6">
    <source>
        <dbReference type="Proteomes" id="UP001158576"/>
    </source>
</evidence>
<accession>A0ABN7S010</accession>
<evidence type="ECO:0000259" key="4">
    <source>
        <dbReference type="PROSITE" id="PS50105"/>
    </source>
</evidence>
<keyword evidence="6" id="KW-1185">Reference proteome</keyword>
<feature type="domain" description="SAM" evidence="4">
    <location>
        <begin position="356"/>
        <end position="414"/>
    </location>
</feature>
<keyword evidence="2 3" id="KW-0175">Coiled coil</keyword>
<dbReference type="SMART" id="SM00454">
    <property type="entry name" value="SAM"/>
    <property type="match status" value="3"/>
</dbReference>
<dbReference type="EMBL" id="OU015568">
    <property type="protein sequence ID" value="CAG5088076.1"/>
    <property type="molecule type" value="Genomic_DNA"/>
</dbReference>
<dbReference type="SUPFAM" id="SSF47769">
    <property type="entry name" value="SAM/Pointed domain"/>
    <property type="match status" value="3"/>
</dbReference>
<dbReference type="PROSITE" id="PS50105">
    <property type="entry name" value="SAM_DOMAIN"/>
    <property type="match status" value="1"/>
</dbReference>
<dbReference type="Pfam" id="PF00536">
    <property type="entry name" value="SAM_1"/>
    <property type="match status" value="1"/>
</dbReference>
<evidence type="ECO:0000256" key="1">
    <source>
        <dbReference type="ARBA" id="ARBA00022737"/>
    </source>
</evidence>
<name>A0ABN7S010_OIKDI</name>
<feature type="coiled-coil region" evidence="3">
    <location>
        <begin position="89"/>
        <end position="123"/>
    </location>
</feature>
<dbReference type="PANTHER" id="PTHR12587:SF14">
    <property type="entry name" value="AT31531P"/>
    <property type="match status" value="1"/>
</dbReference>
<evidence type="ECO:0000313" key="5">
    <source>
        <dbReference type="EMBL" id="CAG5088076.1"/>
    </source>
</evidence>
<sequence length="571" mass="64847">MNRVLDDFMEKNLQPEPEIEDEEIEVYKEVANLADDLRLTVLELEKEGKIDRSTLLEYIQPDTIMFYRETFSHFPHSERSAFAEMKQRLRDADDVLTETLRRRNDLEKERMLHLDQIAELKVALARAHSTDNEKNELGMNPLYSSSPAQNLVNQRILSPDEGIEARSEISESCTSTRPSSASSPPMRNILHHPHQRSFHSDVNAMHLSPGGDNKTASTPNLLNTSNPVLTEFERDKNRKSFRKFFSAIRIGTQESLLSLRTPSLSRKANSTSSNYGRPVGIDMGGIPMWDRTQAIRWLQGLDLGQYADKVKDGSSIVSDPEKSLGMTNPFHKKKLRLAIRALDDELKSNNLGTGWVCNWLEEIGLPEYKKSFHEHGVDGRVLNLLTMEELLSLGVSSQIHYLSIKRGIQVLRQSKFNPHTMVCRPGACDQIERWSIFRIMDWLRSIELSEYAPNLRGSGVHGGLIALEPGFGHDHLANLLDINPKKTLLRKHLQTSFNQLLSDQQFESKRDYILRNGMPMPLTARLKRKKKAFFGSKKSVGSAGDDELVCPLNLGRHDDPSRRPSINVVPP</sequence>
<dbReference type="InterPro" id="IPR013761">
    <property type="entry name" value="SAM/pointed_sf"/>
</dbReference>
<dbReference type="Proteomes" id="UP001158576">
    <property type="component" value="Chromosome PAR"/>
</dbReference>
<proteinExistence type="predicted"/>
<evidence type="ECO:0000256" key="3">
    <source>
        <dbReference type="SAM" id="Coils"/>
    </source>
</evidence>
<reference evidence="5 6" key="1">
    <citation type="submission" date="2021-04" db="EMBL/GenBank/DDBJ databases">
        <authorList>
            <person name="Bliznina A."/>
        </authorList>
    </citation>
    <scope>NUCLEOTIDE SEQUENCE [LARGE SCALE GENOMIC DNA]</scope>
</reference>
<gene>
    <name evidence="5" type="ORF">OKIOD_LOCUS3281</name>
</gene>
<dbReference type="Gene3D" id="1.10.150.50">
    <property type="entry name" value="Transcription Factor, Ets-1"/>
    <property type="match status" value="3"/>
</dbReference>